<dbReference type="InterPro" id="IPR013424">
    <property type="entry name" value="Ice-binding_C"/>
</dbReference>
<gene>
    <name evidence="3" type="ORF">L1274_003420</name>
</gene>
<proteinExistence type="predicted"/>
<dbReference type="Pfam" id="PF07589">
    <property type="entry name" value="PEP-CTERM"/>
    <property type="match status" value="1"/>
</dbReference>
<keyword evidence="1" id="KW-0732">Signal</keyword>
<dbReference type="EMBL" id="JALJZU010000006">
    <property type="protein sequence ID" value="MCP2009691.1"/>
    <property type="molecule type" value="Genomic_DNA"/>
</dbReference>
<comment type="caution">
    <text evidence="3">The sequence shown here is derived from an EMBL/GenBank/DDBJ whole genome shotgun (WGS) entry which is preliminary data.</text>
</comment>
<protein>
    <submittedName>
        <fullName evidence="3">HAF family extracellular repeat protein</fullName>
    </submittedName>
</protein>
<dbReference type="NCBIfam" id="TIGR02913">
    <property type="entry name" value="HAF_rpt"/>
    <property type="match status" value="1"/>
</dbReference>
<organism evidence="3 4">
    <name type="scientific">Duganella violaceipulchra</name>
    <dbReference type="NCBI Taxonomy" id="2849652"/>
    <lineage>
        <taxon>Bacteria</taxon>
        <taxon>Pseudomonadati</taxon>
        <taxon>Pseudomonadota</taxon>
        <taxon>Betaproteobacteria</taxon>
        <taxon>Burkholderiales</taxon>
        <taxon>Oxalobacteraceae</taxon>
        <taxon>Telluria group</taxon>
        <taxon>Duganella</taxon>
    </lineage>
</organism>
<dbReference type="Proteomes" id="UP001162889">
    <property type="component" value="Unassembled WGS sequence"/>
</dbReference>
<keyword evidence="4" id="KW-1185">Reference proteome</keyword>
<accession>A0ABT1GL45</accession>
<dbReference type="NCBIfam" id="TIGR02595">
    <property type="entry name" value="PEP_CTERM"/>
    <property type="match status" value="1"/>
</dbReference>
<feature type="domain" description="Ice-binding protein C-terminal" evidence="2">
    <location>
        <begin position="335"/>
        <end position="359"/>
    </location>
</feature>
<evidence type="ECO:0000259" key="2">
    <source>
        <dbReference type="Pfam" id="PF07589"/>
    </source>
</evidence>
<dbReference type="InterPro" id="IPR014262">
    <property type="entry name" value="HAF_rpt"/>
</dbReference>
<evidence type="ECO:0000313" key="3">
    <source>
        <dbReference type="EMBL" id="MCP2009691.1"/>
    </source>
</evidence>
<reference evidence="3" key="1">
    <citation type="submission" date="2022-03" db="EMBL/GenBank/DDBJ databases">
        <title>Genome Encyclopedia of Bacteria and Archaea VI: Functional Genomics of Type Strains.</title>
        <authorList>
            <person name="Whitman W."/>
        </authorList>
    </citation>
    <scope>NUCLEOTIDE SEQUENCE</scope>
    <source>
        <strain evidence="3">HSC-15S17</strain>
    </source>
</reference>
<evidence type="ECO:0000313" key="4">
    <source>
        <dbReference type="Proteomes" id="UP001162889"/>
    </source>
</evidence>
<dbReference type="RefSeq" id="WP_229224706.1">
    <property type="nucleotide sequence ID" value="NZ_JAHTGR010000004.1"/>
</dbReference>
<feature type="chain" id="PRO_5047489951" evidence="1">
    <location>
        <begin position="29"/>
        <end position="369"/>
    </location>
</feature>
<evidence type="ECO:0000256" key="1">
    <source>
        <dbReference type="SAM" id="SignalP"/>
    </source>
</evidence>
<feature type="signal peptide" evidence="1">
    <location>
        <begin position="1"/>
        <end position="28"/>
    </location>
</feature>
<sequence>MPTAAKIKQPLLAAALLGALAAPLLAQAEVRYSVQVITDMGANMGNTALAANGDIAGAAASDTVPYYQNSIFFYTAATRHVATFSASGWHLSSGEMNDNGVLVGTMRNQAGTTRGFVYDHGAVNYLADGTTANDINNAGVIAGSAGNKAATFANGTATLLSNSSGSAGAINNSGTVAGSIGDNGFVSQNGSINIISAGAVNHPMPFALSSDGALAGADRIDDGNGEPSAWMKVNGQLTYIPGLHKFSGGYALNEALGINALHQVVGYGLTADYTSHGFLYENGQTFDLNSLVDPSLKLEIFSAGGIDDRGQIVATACESLFSYSCSVIKLTPLSAVPEPETYALFMAGLGAVGLAARRRRQRAVVSTLA</sequence>
<name>A0ABT1GL45_9BURK</name>